<feature type="compositionally biased region" description="Polar residues" evidence="1">
    <location>
        <begin position="78"/>
        <end position="94"/>
    </location>
</feature>
<evidence type="ECO:0000313" key="2">
    <source>
        <dbReference type="EMBL" id="MBW0498952.1"/>
    </source>
</evidence>
<feature type="region of interest" description="Disordered" evidence="1">
    <location>
        <begin position="1"/>
        <end position="94"/>
    </location>
</feature>
<keyword evidence="3" id="KW-1185">Reference proteome</keyword>
<comment type="caution">
    <text evidence="2">The sequence shown here is derived from an EMBL/GenBank/DDBJ whole genome shotgun (WGS) entry which is preliminary data.</text>
</comment>
<evidence type="ECO:0000313" key="3">
    <source>
        <dbReference type="Proteomes" id="UP000765509"/>
    </source>
</evidence>
<dbReference type="Proteomes" id="UP000765509">
    <property type="component" value="Unassembled WGS sequence"/>
</dbReference>
<reference evidence="2" key="1">
    <citation type="submission" date="2021-03" db="EMBL/GenBank/DDBJ databases">
        <title>Draft genome sequence of rust myrtle Austropuccinia psidii MF-1, a brazilian biotype.</title>
        <authorList>
            <person name="Quecine M.C."/>
            <person name="Pachon D.M.R."/>
            <person name="Bonatelli M.L."/>
            <person name="Correr F.H."/>
            <person name="Franceschini L.M."/>
            <person name="Leite T.F."/>
            <person name="Margarido G.R.A."/>
            <person name="Almeida C.A."/>
            <person name="Ferrarezi J.A."/>
            <person name="Labate C.A."/>
        </authorList>
    </citation>
    <scope>NUCLEOTIDE SEQUENCE</scope>
    <source>
        <strain evidence="2">MF-1</strain>
    </source>
</reference>
<accession>A0A9Q3DBD1</accession>
<sequence>MYQKASEALAASLSRSGQIKPSRPSPPMPSIPMCHIHDGTEPEFPPPGKHDRKTNVSQNSSTSILPCSSLDDLPETKPVSSCDKSPTATAPSSSFVQTPVDLEHTDNVSLSHMENYPSIHNLASQCLPQRARLKANYHLLLSQNSPNTQSDSEGPPYQFNNPTKSHTSSPTYIPHNPIESTSAVPYNPVASTLAVPFDSISDPSIPTHPSQTFDSIRNSPHQPAAPRDLDSLPSIPSCQDGISAPTNHHCSANLQEVVGALEHFTNNASEQNSKIVHCMDLIVDKLSAIDFNPLPFTNSSTPSASPHGRAKSSYKPRGGLLCIMIQQHCATLIGTPDYSIPPPTTPEERAHWNIITDPKIKSDSSEEDDHPDLPLCDPQFPYPGGPGHCEASQQTFKIIWQAMCQAGMQSFQPSLGKPLTMPENRFHCTFSFKPFLKLVSCGKYEGINLNITNEKFIWHALQNHVQN</sequence>
<evidence type="ECO:0000256" key="1">
    <source>
        <dbReference type="SAM" id="MobiDB-lite"/>
    </source>
</evidence>
<gene>
    <name evidence="2" type="ORF">O181_038667</name>
</gene>
<dbReference type="AlphaFoldDB" id="A0A9Q3DBD1"/>
<name>A0A9Q3DBD1_9BASI</name>
<protein>
    <submittedName>
        <fullName evidence="2">Uncharacterized protein</fullName>
    </submittedName>
</protein>
<feature type="compositionally biased region" description="Low complexity" evidence="1">
    <location>
        <begin position="1"/>
        <end position="16"/>
    </location>
</feature>
<feature type="compositionally biased region" description="Polar residues" evidence="1">
    <location>
        <begin position="143"/>
        <end position="171"/>
    </location>
</feature>
<feature type="region of interest" description="Disordered" evidence="1">
    <location>
        <begin position="143"/>
        <end position="176"/>
    </location>
</feature>
<dbReference type="EMBL" id="AVOT02014999">
    <property type="protein sequence ID" value="MBW0498952.1"/>
    <property type="molecule type" value="Genomic_DNA"/>
</dbReference>
<dbReference type="OrthoDB" id="2518137at2759"/>
<proteinExistence type="predicted"/>
<organism evidence="2 3">
    <name type="scientific">Austropuccinia psidii MF-1</name>
    <dbReference type="NCBI Taxonomy" id="1389203"/>
    <lineage>
        <taxon>Eukaryota</taxon>
        <taxon>Fungi</taxon>
        <taxon>Dikarya</taxon>
        <taxon>Basidiomycota</taxon>
        <taxon>Pucciniomycotina</taxon>
        <taxon>Pucciniomycetes</taxon>
        <taxon>Pucciniales</taxon>
        <taxon>Sphaerophragmiaceae</taxon>
        <taxon>Austropuccinia</taxon>
    </lineage>
</organism>
<feature type="region of interest" description="Disordered" evidence="1">
    <location>
        <begin position="200"/>
        <end position="230"/>
    </location>
</feature>
<feature type="compositionally biased region" description="Polar residues" evidence="1">
    <location>
        <begin position="55"/>
        <end position="66"/>
    </location>
</feature>
<feature type="compositionally biased region" description="Polar residues" evidence="1">
    <location>
        <begin position="201"/>
        <end position="221"/>
    </location>
</feature>